<dbReference type="Proteomes" id="UP000677152">
    <property type="component" value="Chromosome"/>
</dbReference>
<comment type="similarity">
    <text evidence="1">Belongs to the bacterial solute-binding protein 3 family.</text>
</comment>
<dbReference type="InterPro" id="IPR051455">
    <property type="entry name" value="Bact_solute-bind_prot3"/>
</dbReference>
<feature type="domain" description="Solute-binding protein family 3/N-terminal" evidence="4">
    <location>
        <begin position="30"/>
        <end position="257"/>
    </location>
</feature>
<dbReference type="PROSITE" id="PS51257">
    <property type="entry name" value="PROKAR_LIPOPROTEIN"/>
    <property type="match status" value="1"/>
</dbReference>
<evidence type="ECO:0000256" key="1">
    <source>
        <dbReference type="ARBA" id="ARBA00010333"/>
    </source>
</evidence>
<dbReference type="Pfam" id="PF00497">
    <property type="entry name" value="SBP_bac_3"/>
    <property type="match status" value="1"/>
</dbReference>
<dbReference type="SUPFAM" id="SSF53850">
    <property type="entry name" value="Periplasmic binding protein-like II"/>
    <property type="match status" value="1"/>
</dbReference>
<dbReference type="GO" id="GO:0030288">
    <property type="term" value="C:outer membrane-bounded periplasmic space"/>
    <property type="evidence" value="ECO:0007669"/>
    <property type="project" value="TreeGrafter"/>
</dbReference>
<proteinExistence type="inferred from homology"/>
<evidence type="ECO:0000313" key="5">
    <source>
        <dbReference type="EMBL" id="QUF06689.1"/>
    </source>
</evidence>
<keyword evidence="3" id="KW-0732">Signal</keyword>
<dbReference type="SMART" id="SM00062">
    <property type="entry name" value="PBPb"/>
    <property type="match status" value="1"/>
</dbReference>
<sequence length="272" mass="29605">MADRRGFLAVVAVLALAAGCAEPERLFPERFDVGVAPNSPGWGMIDPATNERSGFDDDLLNWLGAELDFRPEPLPVRTGDREAELQPGGRVSMVVASYSITDARREKVLFAGPYMLSQQGVLVLRGEDGQPRYPSVESLRGKAICVTRGSTSSAQIREYQGLGLVPTEVGYYEECFSRLREGSAAAVSTDQLLLHGYTTKHSDAVVLPNVAFGQQERYGVGFPKGDTARCEAVAKKLRQLLTGALWEEFFQRNLTGADPKGHKPDPNDITCG</sequence>
<evidence type="ECO:0000259" key="4">
    <source>
        <dbReference type="SMART" id="SM00062"/>
    </source>
</evidence>
<dbReference type="PANTHER" id="PTHR30085">
    <property type="entry name" value="AMINO ACID ABC TRANSPORTER PERMEASE"/>
    <property type="match status" value="1"/>
</dbReference>
<evidence type="ECO:0000313" key="6">
    <source>
        <dbReference type="Proteomes" id="UP000677152"/>
    </source>
</evidence>
<gene>
    <name evidence="5" type="ORF">KCV87_11915</name>
</gene>
<dbReference type="Gene3D" id="3.40.190.10">
    <property type="entry name" value="Periplasmic binding protein-like II"/>
    <property type="match status" value="2"/>
</dbReference>
<organism evidence="5 6">
    <name type="scientific">Actinosynnema pretiosum subsp. pretiosum</name>
    <dbReference type="NCBI Taxonomy" id="103721"/>
    <lineage>
        <taxon>Bacteria</taxon>
        <taxon>Bacillati</taxon>
        <taxon>Actinomycetota</taxon>
        <taxon>Actinomycetes</taxon>
        <taxon>Pseudonocardiales</taxon>
        <taxon>Pseudonocardiaceae</taxon>
        <taxon>Actinosynnema</taxon>
    </lineage>
</organism>
<protein>
    <submittedName>
        <fullName evidence="5">Transporter substrate-binding domain-containing protein</fullName>
    </submittedName>
</protein>
<dbReference type="InterPro" id="IPR001638">
    <property type="entry name" value="Solute-binding_3/MltF_N"/>
</dbReference>
<dbReference type="GO" id="GO:0005576">
    <property type="term" value="C:extracellular region"/>
    <property type="evidence" value="ECO:0007669"/>
    <property type="project" value="TreeGrafter"/>
</dbReference>
<dbReference type="GO" id="GO:0006865">
    <property type="term" value="P:amino acid transport"/>
    <property type="evidence" value="ECO:0007669"/>
    <property type="project" value="TreeGrafter"/>
</dbReference>
<keyword evidence="2" id="KW-0813">Transport</keyword>
<evidence type="ECO:0000256" key="2">
    <source>
        <dbReference type="ARBA" id="ARBA00022448"/>
    </source>
</evidence>
<dbReference type="PANTHER" id="PTHR30085:SF6">
    <property type="entry name" value="ABC TRANSPORTER GLUTAMINE-BINDING PROTEIN GLNH"/>
    <property type="match status" value="1"/>
</dbReference>
<dbReference type="EMBL" id="CP073249">
    <property type="protein sequence ID" value="QUF06689.1"/>
    <property type="molecule type" value="Genomic_DNA"/>
</dbReference>
<dbReference type="AlphaFoldDB" id="A0AA45LAG9"/>
<reference evidence="5" key="1">
    <citation type="submission" date="2021-04" db="EMBL/GenBank/DDBJ databases">
        <title>Genomic sequence of Actinosynnema pretiosum subsp. pretiosum ATCC 31280 (C-14919).</title>
        <authorList>
            <person name="Bai L."/>
            <person name="Wang X."/>
            <person name="Xiao Y."/>
        </authorList>
    </citation>
    <scope>NUCLEOTIDE SEQUENCE</scope>
    <source>
        <strain evidence="5">ATCC 31280</strain>
    </source>
</reference>
<accession>A0AA45LAG9</accession>
<name>A0AA45LAG9_9PSEU</name>
<evidence type="ECO:0000256" key="3">
    <source>
        <dbReference type="ARBA" id="ARBA00022729"/>
    </source>
</evidence>